<accession>A0A6C0JC78</accession>
<reference evidence="1" key="1">
    <citation type="journal article" date="2020" name="Nature">
        <title>Giant virus diversity and host interactions through global metagenomics.</title>
        <authorList>
            <person name="Schulz F."/>
            <person name="Roux S."/>
            <person name="Paez-Espino D."/>
            <person name="Jungbluth S."/>
            <person name="Walsh D.A."/>
            <person name="Denef V.J."/>
            <person name="McMahon K.D."/>
            <person name="Konstantinidis K.T."/>
            <person name="Eloe-Fadrosh E.A."/>
            <person name="Kyrpides N.C."/>
            <person name="Woyke T."/>
        </authorList>
    </citation>
    <scope>NUCLEOTIDE SEQUENCE</scope>
    <source>
        <strain evidence="1">GVMAG-M-3300026093-6</strain>
    </source>
</reference>
<sequence length="165" mass="19565">MNDRTKKWIKDDTTNIDIMKNKGFTNNQINLDSILRTRLWRGLRFKDKQTGEIYNLDYIFHDYTFRNNDSNCCKINILLNWTNDGIIFINPTNGYTWIADIFTDYRIDRVLNPYKKYFELFPFCEKHSNHIHVNESGPFCLCGDCSPRQSKHKDTNTHKKTGGLV</sequence>
<proteinExistence type="predicted"/>
<protein>
    <submittedName>
        <fullName evidence="1">Uncharacterized protein</fullName>
    </submittedName>
</protein>
<name>A0A6C0JC78_9ZZZZ</name>
<dbReference type="AlphaFoldDB" id="A0A6C0JC78"/>
<organism evidence="1">
    <name type="scientific">viral metagenome</name>
    <dbReference type="NCBI Taxonomy" id="1070528"/>
    <lineage>
        <taxon>unclassified sequences</taxon>
        <taxon>metagenomes</taxon>
        <taxon>organismal metagenomes</taxon>
    </lineage>
</organism>
<evidence type="ECO:0000313" key="1">
    <source>
        <dbReference type="EMBL" id="QHU03269.1"/>
    </source>
</evidence>
<dbReference type="EMBL" id="MN740373">
    <property type="protein sequence ID" value="QHU03269.1"/>
    <property type="molecule type" value="Genomic_DNA"/>
</dbReference>